<feature type="region of interest" description="Disordered" evidence="4">
    <location>
        <begin position="303"/>
        <end position="370"/>
    </location>
</feature>
<dbReference type="PROSITE" id="PS50013">
    <property type="entry name" value="CHROMO_2"/>
    <property type="match status" value="1"/>
</dbReference>
<dbReference type="InterPro" id="IPR016197">
    <property type="entry name" value="Chromo-like_dom_sf"/>
</dbReference>
<dbReference type="Gene3D" id="2.40.50.40">
    <property type="match status" value="1"/>
</dbReference>
<feature type="compositionally biased region" description="Polar residues" evidence="4">
    <location>
        <begin position="74"/>
        <end position="84"/>
    </location>
</feature>
<dbReference type="SUPFAM" id="SSF54160">
    <property type="entry name" value="Chromo domain-like"/>
    <property type="match status" value="1"/>
</dbReference>
<dbReference type="Pfam" id="PF00385">
    <property type="entry name" value="Chromo"/>
    <property type="match status" value="1"/>
</dbReference>
<dbReference type="GO" id="GO:0006338">
    <property type="term" value="P:chromatin remodeling"/>
    <property type="evidence" value="ECO:0007669"/>
    <property type="project" value="UniProtKB-ARBA"/>
</dbReference>
<organism evidence="6 7">
    <name type="scientific">Podospora australis</name>
    <dbReference type="NCBI Taxonomy" id="1536484"/>
    <lineage>
        <taxon>Eukaryota</taxon>
        <taxon>Fungi</taxon>
        <taxon>Dikarya</taxon>
        <taxon>Ascomycota</taxon>
        <taxon>Pezizomycotina</taxon>
        <taxon>Sordariomycetes</taxon>
        <taxon>Sordariomycetidae</taxon>
        <taxon>Sordariales</taxon>
        <taxon>Podosporaceae</taxon>
        <taxon>Podospora</taxon>
    </lineage>
</organism>
<dbReference type="InterPro" id="IPR023780">
    <property type="entry name" value="Chromo_domain"/>
</dbReference>
<name>A0AAN7AKA4_9PEZI</name>
<dbReference type="AlphaFoldDB" id="A0AAN7AKA4"/>
<evidence type="ECO:0000313" key="6">
    <source>
        <dbReference type="EMBL" id="KAK4191841.1"/>
    </source>
</evidence>
<dbReference type="InterPro" id="IPR023779">
    <property type="entry name" value="Chromodomain_CS"/>
</dbReference>
<comment type="subcellular location">
    <subcellularLocation>
        <location evidence="1">Nucleus</location>
    </subcellularLocation>
</comment>
<dbReference type="InterPro" id="IPR051219">
    <property type="entry name" value="Heterochromatin_chromo-domain"/>
</dbReference>
<dbReference type="PROSITE" id="PS00598">
    <property type="entry name" value="CHROMO_1"/>
    <property type="match status" value="1"/>
</dbReference>
<keyword evidence="7" id="KW-1185">Reference proteome</keyword>
<sequence>MPFVEDPLEPPLMMVQSDLQESVEAGYYSRGSSASLGFGVGEGAGPTVVTLDDHDEPALNEQLGIMPAPVVDTGQGSSVKTPASANKRGRPSRSSSAAATPVVASSARTPRSARSTTAAKSASKAAATPRSAKSAAAPKSARSTGGRKRKSEEIEPEPEQDEAEDEEAEEEDDAEAEPTPAAKRARAGRPARAAAARAPSARLAAKAANKPKRGHPKSTATATAEKKPKGKGGRPKKSEIANGAAEYEVEAIVNVKAEGASTLYEVKWKGFPADQNTWEPKKNLGGAKDLLKEFDASQKKSEIEEAAKKASTAASKKEPAAKAAKPAKAVKKVASRARTMFAPRKADAKKAAAKPAPPARTSGRPLRSRK</sequence>
<feature type="region of interest" description="Disordered" evidence="4">
    <location>
        <begin position="66"/>
        <end position="243"/>
    </location>
</feature>
<dbReference type="PANTHER" id="PTHR22812">
    <property type="entry name" value="CHROMOBOX PROTEIN"/>
    <property type="match status" value="1"/>
</dbReference>
<gene>
    <name evidence="6" type="ORF">QBC35DRAFT_278782</name>
</gene>
<protein>
    <recommendedName>
        <fullName evidence="5">Chromo domain-containing protein</fullName>
    </recommendedName>
</protein>
<reference evidence="6" key="1">
    <citation type="journal article" date="2023" name="Mol. Phylogenet. Evol.">
        <title>Genome-scale phylogeny and comparative genomics of the fungal order Sordariales.</title>
        <authorList>
            <person name="Hensen N."/>
            <person name="Bonometti L."/>
            <person name="Westerberg I."/>
            <person name="Brannstrom I.O."/>
            <person name="Guillou S."/>
            <person name="Cros-Aarteil S."/>
            <person name="Calhoun S."/>
            <person name="Haridas S."/>
            <person name="Kuo A."/>
            <person name="Mondo S."/>
            <person name="Pangilinan J."/>
            <person name="Riley R."/>
            <person name="LaButti K."/>
            <person name="Andreopoulos B."/>
            <person name="Lipzen A."/>
            <person name="Chen C."/>
            <person name="Yan M."/>
            <person name="Daum C."/>
            <person name="Ng V."/>
            <person name="Clum A."/>
            <person name="Steindorff A."/>
            <person name="Ohm R.A."/>
            <person name="Martin F."/>
            <person name="Silar P."/>
            <person name="Natvig D.O."/>
            <person name="Lalanne C."/>
            <person name="Gautier V."/>
            <person name="Ament-Velasquez S.L."/>
            <person name="Kruys A."/>
            <person name="Hutchinson M.I."/>
            <person name="Powell A.J."/>
            <person name="Barry K."/>
            <person name="Miller A.N."/>
            <person name="Grigoriev I.V."/>
            <person name="Debuchy R."/>
            <person name="Gladieux P."/>
            <person name="Hiltunen Thoren M."/>
            <person name="Johannesson H."/>
        </authorList>
    </citation>
    <scope>NUCLEOTIDE SEQUENCE</scope>
    <source>
        <strain evidence="6">PSN309</strain>
    </source>
</reference>
<dbReference type="InterPro" id="IPR000953">
    <property type="entry name" value="Chromo/chromo_shadow_dom"/>
</dbReference>
<evidence type="ECO:0000313" key="7">
    <source>
        <dbReference type="Proteomes" id="UP001302126"/>
    </source>
</evidence>
<evidence type="ECO:0000259" key="5">
    <source>
        <dbReference type="PROSITE" id="PS50013"/>
    </source>
</evidence>
<evidence type="ECO:0000256" key="4">
    <source>
        <dbReference type="SAM" id="MobiDB-lite"/>
    </source>
</evidence>
<feature type="domain" description="Chromo" evidence="5">
    <location>
        <begin position="247"/>
        <end position="306"/>
    </location>
</feature>
<comment type="subunit">
    <text evidence="2">Component of the NuA4 histone acetyltransferase complex.</text>
</comment>
<feature type="compositionally biased region" description="Acidic residues" evidence="4">
    <location>
        <begin position="154"/>
        <end position="176"/>
    </location>
</feature>
<comment type="caution">
    <text evidence="6">The sequence shown here is derived from an EMBL/GenBank/DDBJ whole genome shotgun (WGS) entry which is preliminary data.</text>
</comment>
<dbReference type="EMBL" id="MU864357">
    <property type="protein sequence ID" value="KAK4191841.1"/>
    <property type="molecule type" value="Genomic_DNA"/>
</dbReference>
<reference evidence="6" key="2">
    <citation type="submission" date="2023-05" db="EMBL/GenBank/DDBJ databases">
        <authorList>
            <consortium name="Lawrence Berkeley National Laboratory"/>
            <person name="Steindorff A."/>
            <person name="Hensen N."/>
            <person name="Bonometti L."/>
            <person name="Westerberg I."/>
            <person name="Brannstrom I.O."/>
            <person name="Guillou S."/>
            <person name="Cros-Aarteil S."/>
            <person name="Calhoun S."/>
            <person name="Haridas S."/>
            <person name="Kuo A."/>
            <person name="Mondo S."/>
            <person name="Pangilinan J."/>
            <person name="Riley R."/>
            <person name="Labutti K."/>
            <person name="Andreopoulos B."/>
            <person name="Lipzen A."/>
            <person name="Chen C."/>
            <person name="Yanf M."/>
            <person name="Daum C."/>
            <person name="Ng V."/>
            <person name="Clum A."/>
            <person name="Ohm R."/>
            <person name="Martin F."/>
            <person name="Silar P."/>
            <person name="Natvig D."/>
            <person name="Lalanne C."/>
            <person name="Gautier V."/>
            <person name="Ament-Velasquez S.L."/>
            <person name="Kruys A."/>
            <person name="Hutchinson M.I."/>
            <person name="Powell A.J."/>
            <person name="Barry K."/>
            <person name="Miller A.N."/>
            <person name="Grigoriev I.V."/>
            <person name="Debuchy R."/>
            <person name="Gladieux P."/>
            <person name="Thoren M.H."/>
            <person name="Johannesson H."/>
        </authorList>
    </citation>
    <scope>NUCLEOTIDE SEQUENCE</scope>
    <source>
        <strain evidence="6">PSN309</strain>
    </source>
</reference>
<feature type="compositionally biased region" description="Low complexity" evidence="4">
    <location>
        <begin position="190"/>
        <end position="208"/>
    </location>
</feature>
<dbReference type="SMART" id="SM00298">
    <property type="entry name" value="CHROMO"/>
    <property type="match status" value="1"/>
</dbReference>
<accession>A0AAN7AKA4</accession>
<evidence type="ECO:0000256" key="2">
    <source>
        <dbReference type="ARBA" id="ARBA00011353"/>
    </source>
</evidence>
<dbReference type="GO" id="GO:0005634">
    <property type="term" value="C:nucleus"/>
    <property type="evidence" value="ECO:0007669"/>
    <property type="project" value="UniProtKB-SubCell"/>
</dbReference>
<feature type="compositionally biased region" description="Low complexity" evidence="4">
    <location>
        <begin position="92"/>
        <end position="144"/>
    </location>
</feature>
<dbReference type="CDD" id="cd00024">
    <property type="entry name" value="CD_CSD"/>
    <property type="match status" value="1"/>
</dbReference>
<evidence type="ECO:0000256" key="1">
    <source>
        <dbReference type="ARBA" id="ARBA00004123"/>
    </source>
</evidence>
<evidence type="ECO:0000256" key="3">
    <source>
        <dbReference type="ARBA" id="ARBA00023242"/>
    </source>
</evidence>
<proteinExistence type="predicted"/>
<keyword evidence="3" id="KW-0539">Nucleus</keyword>
<dbReference type="Proteomes" id="UP001302126">
    <property type="component" value="Unassembled WGS sequence"/>
</dbReference>